<keyword evidence="6 8" id="KW-1133">Transmembrane helix</keyword>
<dbReference type="AlphaFoldDB" id="C5CF19"/>
<evidence type="ECO:0000256" key="6">
    <source>
        <dbReference type="ARBA" id="ARBA00022989"/>
    </source>
</evidence>
<dbReference type="CDD" id="cd01116">
    <property type="entry name" value="P_permease"/>
    <property type="match status" value="1"/>
</dbReference>
<comment type="subcellular location">
    <subcellularLocation>
        <location evidence="1">Cell membrane</location>
        <topology evidence="1">Multi-pass membrane protein</topology>
    </subcellularLocation>
</comment>
<evidence type="ECO:0000256" key="5">
    <source>
        <dbReference type="ARBA" id="ARBA00022692"/>
    </source>
</evidence>
<dbReference type="KEGG" id="kol:Kole_1598"/>
<sequence length="427" mass="46131">MEKIFVSVVFVVTYLLIIQGKFKRSIVAFAAGMIIILSKVIESFNTTDVGQYIDFNTIGLLIGMMIIIAILRTTGFFEYVAILVVRLSKGNIRLLFYFFMVTIAVFSAFLDNVTTILLFSPILFLVADSLGVSPVSFLIMGVISANVGGTATLIGDPPNILIGSASGNGFLDFIINLGPLVLVTLGILLLYMDLTVFRKYSGLSRKLKKLSAVDASKVIKSQKELYKSLGIFVAVIVGFILHETLDYETASIALTGAAISMLLSQKSVGELSRDIEWDTIFFFMGLFMVASALQEVGITDLISSSIAGLYNHPLTIFMVMLWLTAIMSAIIGAVPTVTVMIPIVKSLIATHGFPADIWWVLSIGACFGGNATLTGAAANMVGAALVEKHTRKKFGYLNYLKLSIIPTMISLGLGTIYVLVQLSMGGM</sequence>
<evidence type="ECO:0000313" key="11">
    <source>
        <dbReference type="Proteomes" id="UP000002382"/>
    </source>
</evidence>
<keyword evidence="11" id="KW-1185">Reference proteome</keyword>
<keyword evidence="5 8" id="KW-0812">Transmembrane</keyword>
<keyword evidence="7 8" id="KW-0472">Membrane</keyword>
<dbReference type="InterPro" id="IPR004680">
    <property type="entry name" value="Cit_transptr-like_dom"/>
</dbReference>
<feature type="transmembrane region" description="Helical" evidence="8">
    <location>
        <begin position="280"/>
        <end position="302"/>
    </location>
</feature>
<dbReference type="GO" id="GO:0005886">
    <property type="term" value="C:plasma membrane"/>
    <property type="evidence" value="ECO:0007669"/>
    <property type="project" value="UniProtKB-SubCell"/>
</dbReference>
<keyword evidence="3" id="KW-0813">Transport</keyword>
<feature type="transmembrane region" description="Helical" evidence="8">
    <location>
        <begin position="173"/>
        <end position="197"/>
    </location>
</feature>
<evidence type="ECO:0000256" key="4">
    <source>
        <dbReference type="ARBA" id="ARBA00022475"/>
    </source>
</evidence>
<comment type="similarity">
    <text evidence="2">Belongs to the CitM (TC 2.A.11) transporter family.</text>
</comment>
<feature type="transmembrane region" description="Helical" evidence="8">
    <location>
        <begin position="225"/>
        <end position="242"/>
    </location>
</feature>
<dbReference type="EMBL" id="CP001634">
    <property type="protein sequence ID" value="ACR80288.1"/>
    <property type="molecule type" value="Genomic_DNA"/>
</dbReference>
<dbReference type="STRING" id="521045.Kole_1598"/>
<dbReference type="InterPro" id="IPR000802">
    <property type="entry name" value="Arsenical_pump_ArsB"/>
</dbReference>
<dbReference type="PRINTS" id="PR00758">
    <property type="entry name" value="ARSENICPUMP"/>
</dbReference>
<dbReference type="Pfam" id="PF03600">
    <property type="entry name" value="CitMHS"/>
    <property type="match status" value="1"/>
</dbReference>
<protein>
    <submittedName>
        <fullName evidence="10">Citrate transporter</fullName>
    </submittedName>
</protein>
<feature type="transmembrane region" description="Helical" evidence="8">
    <location>
        <begin position="357"/>
        <end position="386"/>
    </location>
</feature>
<dbReference type="OrthoDB" id="9765532at2"/>
<feature type="transmembrane region" description="Helical" evidence="8">
    <location>
        <begin position="398"/>
        <end position="420"/>
    </location>
</feature>
<accession>C5CF19</accession>
<feature type="transmembrane region" description="Helical" evidence="8">
    <location>
        <begin position="61"/>
        <end position="82"/>
    </location>
</feature>
<proteinExistence type="inferred from homology"/>
<dbReference type="eggNOG" id="COG1055">
    <property type="taxonomic scope" value="Bacteria"/>
</dbReference>
<evidence type="ECO:0000256" key="1">
    <source>
        <dbReference type="ARBA" id="ARBA00004651"/>
    </source>
</evidence>
<dbReference type="InterPro" id="IPR051475">
    <property type="entry name" value="Diverse_Ion_Transporter"/>
</dbReference>
<evidence type="ECO:0000256" key="3">
    <source>
        <dbReference type="ARBA" id="ARBA00022448"/>
    </source>
</evidence>
<reference evidence="10 11" key="2">
    <citation type="journal article" date="2011" name="J. Bacteriol.">
        <title>Genome Sequence of Kosmotoga olearia Strain TBF 19.5.1, a Thermophilic Bacterium with a Wide Growth Temperature Range, Isolated from the Troll B Oil Platform in the North Sea.</title>
        <authorList>
            <person name="Swithers K.S."/>
            <person name="Dipippo J.L."/>
            <person name="Bruce D.C."/>
            <person name="Detter C."/>
            <person name="Tapia R."/>
            <person name="Han S."/>
            <person name="Goodwin L.A."/>
            <person name="Han J."/>
            <person name="Woyke T."/>
            <person name="Pitluck S."/>
            <person name="Pennacchio L."/>
            <person name="Nolan M."/>
            <person name="Mikhailova N."/>
            <person name="Land M.L."/>
            <person name="Nesbo C.L."/>
            <person name="Gogarten J.P."/>
            <person name="Noll K.M."/>
        </authorList>
    </citation>
    <scope>NUCLEOTIDE SEQUENCE [LARGE SCALE GENOMIC DNA]</scope>
    <source>
        <strain evidence="11">ATCC BAA-1733 / DSM 21960 / TBF 19.5.1</strain>
    </source>
</reference>
<feature type="domain" description="Citrate transporter-like" evidence="9">
    <location>
        <begin position="14"/>
        <end position="364"/>
    </location>
</feature>
<name>C5CF19_KOSOT</name>
<reference evidence="10 11" key="1">
    <citation type="submission" date="2009-06" db="EMBL/GenBank/DDBJ databases">
        <title>Complete sequence of Thermotogales bacterium TBF 19.5.1.</title>
        <authorList>
            <consortium name="US DOE Joint Genome Institute"/>
            <person name="Lucas S."/>
            <person name="Copeland A."/>
            <person name="Lapidus A."/>
            <person name="Glavina del Rio T."/>
            <person name="Tice H."/>
            <person name="Bruce D."/>
            <person name="Goodwin L."/>
            <person name="Pitluck S."/>
            <person name="Chertkov O."/>
            <person name="Brettin T."/>
            <person name="Detter J.C."/>
            <person name="Han C."/>
            <person name="Schmutz J."/>
            <person name="Larimer F."/>
            <person name="Land M."/>
            <person name="Hauser L."/>
            <person name="Kyrpides N."/>
            <person name="Ovchinnikova G."/>
            <person name="Noll K."/>
        </authorList>
    </citation>
    <scope>NUCLEOTIDE SEQUENCE [LARGE SCALE GENOMIC DNA]</scope>
    <source>
        <strain evidence="11">ATCC BAA-1733 / DSM 21960 / TBF 19.5.1</strain>
    </source>
</reference>
<dbReference type="RefSeq" id="WP_015868933.1">
    <property type="nucleotide sequence ID" value="NC_012785.1"/>
</dbReference>
<evidence type="ECO:0000256" key="2">
    <source>
        <dbReference type="ARBA" id="ARBA00009843"/>
    </source>
</evidence>
<dbReference type="PANTHER" id="PTHR43568">
    <property type="entry name" value="P PROTEIN"/>
    <property type="match status" value="1"/>
</dbReference>
<evidence type="ECO:0000313" key="10">
    <source>
        <dbReference type="EMBL" id="ACR80288.1"/>
    </source>
</evidence>
<feature type="transmembrane region" description="Helical" evidence="8">
    <location>
        <begin position="25"/>
        <end position="41"/>
    </location>
</feature>
<evidence type="ECO:0000259" key="9">
    <source>
        <dbReference type="Pfam" id="PF03600"/>
    </source>
</evidence>
<dbReference type="GO" id="GO:0015105">
    <property type="term" value="F:arsenite transmembrane transporter activity"/>
    <property type="evidence" value="ECO:0007669"/>
    <property type="project" value="InterPro"/>
</dbReference>
<organism evidence="10 11">
    <name type="scientific">Kosmotoga olearia (strain ATCC BAA-1733 / DSM 21960 / TBF 19.5.1)</name>
    <dbReference type="NCBI Taxonomy" id="521045"/>
    <lineage>
        <taxon>Bacteria</taxon>
        <taxon>Thermotogati</taxon>
        <taxon>Thermotogota</taxon>
        <taxon>Thermotogae</taxon>
        <taxon>Kosmotogales</taxon>
        <taxon>Kosmotogaceae</taxon>
        <taxon>Kosmotoga</taxon>
    </lineage>
</organism>
<feature type="transmembrane region" description="Helical" evidence="8">
    <location>
        <begin position="94"/>
        <end position="127"/>
    </location>
</feature>
<dbReference type="HOGENOM" id="CLU_011920_4_0_0"/>
<evidence type="ECO:0000256" key="8">
    <source>
        <dbReference type="SAM" id="Phobius"/>
    </source>
</evidence>
<keyword evidence="4" id="KW-1003">Cell membrane</keyword>
<feature type="transmembrane region" description="Helical" evidence="8">
    <location>
        <begin position="314"/>
        <end position="337"/>
    </location>
</feature>
<dbReference type="PANTHER" id="PTHR43568:SF1">
    <property type="entry name" value="P PROTEIN"/>
    <property type="match status" value="1"/>
</dbReference>
<dbReference type="Proteomes" id="UP000002382">
    <property type="component" value="Chromosome"/>
</dbReference>
<evidence type="ECO:0000256" key="7">
    <source>
        <dbReference type="ARBA" id="ARBA00023136"/>
    </source>
</evidence>
<gene>
    <name evidence="10" type="ordered locus">Kole_1598</name>
</gene>